<name>A0AAD6SV76_9AGAR</name>
<evidence type="ECO:0000313" key="2">
    <source>
        <dbReference type="Proteomes" id="UP001218188"/>
    </source>
</evidence>
<reference evidence="1" key="1">
    <citation type="submission" date="2023-03" db="EMBL/GenBank/DDBJ databases">
        <title>Massive genome expansion in bonnet fungi (Mycena s.s.) driven by repeated elements and novel gene families across ecological guilds.</title>
        <authorList>
            <consortium name="Lawrence Berkeley National Laboratory"/>
            <person name="Harder C.B."/>
            <person name="Miyauchi S."/>
            <person name="Viragh M."/>
            <person name="Kuo A."/>
            <person name="Thoen E."/>
            <person name="Andreopoulos B."/>
            <person name="Lu D."/>
            <person name="Skrede I."/>
            <person name="Drula E."/>
            <person name="Henrissat B."/>
            <person name="Morin E."/>
            <person name="Kohler A."/>
            <person name="Barry K."/>
            <person name="LaButti K."/>
            <person name="Morin E."/>
            <person name="Salamov A."/>
            <person name="Lipzen A."/>
            <person name="Mereny Z."/>
            <person name="Hegedus B."/>
            <person name="Baldrian P."/>
            <person name="Stursova M."/>
            <person name="Weitz H."/>
            <person name="Taylor A."/>
            <person name="Grigoriev I.V."/>
            <person name="Nagy L.G."/>
            <person name="Martin F."/>
            <person name="Kauserud H."/>
        </authorList>
    </citation>
    <scope>NUCLEOTIDE SEQUENCE</scope>
    <source>
        <strain evidence="1">CBHHK200</strain>
    </source>
</reference>
<comment type="caution">
    <text evidence="1">The sequence shown here is derived from an EMBL/GenBank/DDBJ whole genome shotgun (WGS) entry which is preliminary data.</text>
</comment>
<dbReference type="EMBL" id="JARJCM010000066">
    <property type="protein sequence ID" value="KAJ7033295.1"/>
    <property type="molecule type" value="Genomic_DNA"/>
</dbReference>
<gene>
    <name evidence="1" type="ORF">C8F04DRAFT_1261108</name>
</gene>
<dbReference type="AlphaFoldDB" id="A0AAD6SV76"/>
<proteinExistence type="predicted"/>
<keyword evidence="2" id="KW-1185">Reference proteome</keyword>
<sequence>MTLPFGPMQAERDAAMRASKAAGRNVIDAGEAHLQGMWDDMRMVHVPGLVRPTYTHSVLSFGYDPADDADDWWMSWGQLRDALNAPKRALQEKTPELHVVPHIALDRRTNTGHSHAALLTQLKLKTHSLHRWALSGRVPYDSTAVPFPASHRAQLYHRPGSLIAT</sequence>
<protein>
    <submittedName>
        <fullName evidence="1">Uncharacterized protein</fullName>
    </submittedName>
</protein>
<dbReference type="Proteomes" id="UP001218188">
    <property type="component" value="Unassembled WGS sequence"/>
</dbReference>
<evidence type="ECO:0000313" key="1">
    <source>
        <dbReference type="EMBL" id="KAJ7033295.1"/>
    </source>
</evidence>
<organism evidence="1 2">
    <name type="scientific">Mycena alexandri</name>
    <dbReference type="NCBI Taxonomy" id="1745969"/>
    <lineage>
        <taxon>Eukaryota</taxon>
        <taxon>Fungi</taxon>
        <taxon>Dikarya</taxon>
        <taxon>Basidiomycota</taxon>
        <taxon>Agaricomycotina</taxon>
        <taxon>Agaricomycetes</taxon>
        <taxon>Agaricomycetidae</taxon>
        <taxon>Agaricales</taxon>
        <taxon>Marasmiineae</taxon>
        <taxon>Mycenaceae</taxon>
        <taxon>Mycena</taxon>
    </lineage>
</organism>
<accession>A0AAD6SV76</accession>